<feature type="transmembrane region" description="Helical" evidence="5">
    <location>
        <begin position="467"/>
        <end position="488"/>
    </location>
</feature>
<accession>A0A3B1C6N4</accession>
<dbReference type="InterPro" id="IPR007016">
    <property type="entry name" value="O-antigen_ligase-rel_domated"/>
</dbReference>
<dbReference type="InterPro" id="IPR051533">
    <property type="entry name" value="WaaL-like"/>
</dbReference>
<feature type="transmembrane region" description="Helical" evidence="5">
    <location>
        <begin position="102"/>
        <end position="119"/>
    </location>
</feature>
<keyword evidence="4 5" id="KW-0472">Membrane</keyword>
<name>A0A3B1C6N4_9ZZZZ</name>
<protein>
    <recommendedName>
        <fullName evidence="6">O-antigen ligase-related domain-containing protein</fullName>
    </recommendedName>
</protein>
<evidence type="ECO:0000256" key="4">
    <source>
        <dbReference type="ARBA" id="ARBA00023136"/>
    </source>
</evidence>
<evidence type="ECO:0000256" key="5">
    <source>
        <dbReference type="SAM" id="Phobius"/>
    </source>
</evidence>
<feature type="transmembrane region" description="Helical" evidence="5">
    <location>
        <begin position="182"/>
        <end position="204"/>
    </location>
</feature>
<keyword evidence="2 5" id="KW-0812">Transmembrane</keyword>
<feature type="transmembrane region" description="Helical" evidence="5">
    <location>
        <begin position="6"/>
        <end position="26"/>
    </location>
</feature>
<evidence type="ECO:0000256" key="1">
    <source>
        <dbReference type="ARBA" id="ARBA00004141"/>
    </source>
</evidence>
<feature type="transmembrane region" description="Helical" evidence="5">
    <location>
        <begin position="70"/>
        <end position="90"/>
    </location>
</feature>
<dbReference type="PANTHER" id="PTHR37422:SF13">
    <property type="entry name" value="LIPOPOLYSACCHARIDE BIOSYNTHESIS PROTEIN PA4999-RELATED"/>
    <property type="match status" value="1"/>
</dbReference>
<dbReference type="Pfam" id="PF04932">
    <property type="entry name" value="Wzy_C"/>
    <property type="match status" value="1"/>
</dbReference>
<comment type="subcellular location">
    <subcellularLocation>
        <location evidence="1">Membrane</location>
        <topology evidence="1">Multi-pass membrane protein</topology>
    </subcellularLocation>
</comment>
<feature type="transmembrane region" description="Helical" evidence="5">
    <location>
        <begin position="374"/>
        <end position="397"/>
    </location>
</feature>
<feature type="transmembrane region" description="Helical" evidence="5">
    <location>
        <begin position="434"/>
        <end position="455"/>
    </location>
</feature>
<feature type="transmembrane region" description="Helical" evidence="5">
    <location>
        <begin position="285"/>
        <end position="304"/>
    </location>
</feature>
<keyword evidence="3 5" id="KW-1133">Transmembrane helix</keyword>
<evidence type="ECO:0000256" key="2">
    <source>
        <dbReference type="ARBA" id="ARBA00022692"/>
    </source>
</evidence>
<dbReference type="PANTHER" id="PTHR37422">
    <property type="entry name" value="TEICHURONIC ACID BIOSYNTHESIS PROTEIN TUAE"/>
    <property type="match status" value="1"/>
</dbReference>
<feature type="transmembrane region" description="Helical" evidence="5">
    <location>
        <begin position="494"/>
        <end position="511"/>
    </location>
</feature>
<dbReference type="AlphaFoldDB" id="A0A3B1C6N4"/>
<evidence type="ECO:0000256" key="3">
    <source>
        <dbReference type="ARBA" id="ARBA00022989"/>
    </source>
</evidence>
<organism evidence="7">
    <name type="scientific">hydrothermal vent metagenome</name>
    <dbReference type="NCBI Taxonomy" id="652676"/>
    <lineage>
        <taxon>unclassified sequences</taxon>
        <taxon>metagenomes</taxon>
        <taxon>ecological metagenomes</taxon>
    </lineage>
</organism>
<reference evidence="7" key="1">
    <citation type="submission" date="2018-06" db="EMBL/GenBank/DDBJ databases">
        <authorList>
            <person name="Zhirakovskaya E."/>
        </authorList>
    </citation>
    <scope>NUCLEOTIDE SEQUENCE</scope>
</reference>
<feature type="domain" description="O-antigen ligase-related" evidence="6">
    <location>
        <begin position="267"/>
        <end position="442"/>
    </location>
</feature>
<feature type="transmembrane region" description="Helical" evidence="5">
    <location>
        <begin position="523"/>
        <end position="542"/>
    </location>
</feature>
<evidence type="ECO:0000259" key="6">
    <source>
        <dbReference type="Pfam" id="PF04932"/>
    </source>
</evidence>
<dbReference type="GO" id="GO:0016020">
    <property type="term" value="C:membrane"/>
    <property type="evidence" value="ECO:0007669"/>
    <property type="project" value="UniProtKB-SubCell"/>
</dbReference>
<feature type="transmembrane region" description="Helical" evidence="5">
    <location>
        <begin position="259"/>
        <end position="279"/>
    </location>
</feature>
<dbReference type="EMBL" id="UOGE01000089">
    <property type="protein sequence ID" value="VAX23752.1"/>
    <property type="molecule type" value="Genomic_DNA"/>
</dbReference>
<proteinExistence type="predicted"/>
<gene>
    <name evidence="7" type="ORF">MNBD_NITROSPINAE02-1793</name>
</gene>
<feature type="transmembrane region" description="Helical" evidence="5">
    <location>
        <begin position="311"/>
        <end position="329"/>
    </location>
</feature>
<sequence>MPSATLNPFSIVLFFLVTGLAAYGFGIPESVTATFVLVFFAVVTFVNPFNGIVFLLLATPFFLGESSWPYYWMTEALVFITILSAVIRFATKKERIEIPLKYPLALLLLASLCSIPIDGKEFYYDYWANSFADMYSWWITAHPKPKLHYLRVFTNMASGMALFLISFHAVRRCRFDTILSTFKAVVIMCGGVCVVGILLAYNIIPTNPQLWRYMTLSLVGDYFGSITVFAFALHFLGQYLLLVLPITLYLMYINVSRPAFLALYVAIFMLISFCLIQGGLRAAALLLYITVFIAFAFYIFHFIGNRKRGKLIFSGAGVLLVAVVSGYLLTKGVASQRFAIEILDKINSDTIAGIPNFINDPLFFWSRGIVEPRFFLWHTAVIMFLSSPLLGIGLGRFTSLFREYFASDWYTWEDIGFATNASSHSFYFETLANQGIIGFGLWGLLIWLILFGAVRTIRREASSQKKFFFIAIFSSIVIWLTIGLIHHVTLSRIIEIYFWISLGILAGYSWDEIKIVEPGRKKAVIAFAVIAAAFCYQIYLVMARPIPENFQTGFSSWEKKPDGNYYRWMGKRAVYSAMAKDGKVTLSLVVTLDGLEQKPQKVKIQVGESVKEIVINNRGLFTAEFPVKSKEGRYLVWLEVDHTYDPAKNRISRQRGPVGVMIMKPRENK</sequence>
<feature type="transmembrane region" description="Helical" evidence="5">
    <location>
        <begin position="152"/>
        <end position="170"/>
    </location>
</feature>
<feature type="transmembrane region" description="Helical" evidence="5">
    <location>
        <begin position="33"/>
        <end position="58"/>
    </location>
</feature>
<evidence type="ECO:0000313" key="7">
    <source>
        <dbReference type="EMBL" id="VAX23752.1"/>
    </source>
</evidence>
<feature type="transmembrane region" description="Helical" evidence="5">
    <location>
        <begin position="224"/>
        <end position="252"/>
    </location>
</feature>